<keyword evidence="2" id="KW-1185">Reference proteome</keyword>
<sequence length="79" mass="8640">MSKVFHRRLYPGYSGTHRLPPAAALIHTVLPRQHPLSAMDAYTPGIAQHAAFRCGIATVLPNDARGWPLRQIRQAAGSV</sequence>
<dbReference type="AlphaFoldDB" id="A0A2T1K7Z2"/>
<proteinExistence type="predicted"/>
<reference evidence="1 2" key="1">
    <citation type="submission" date="2018-03" db="EMBL/GenBank/DDBJ databases">
        <title>Marinobacter brunus sp. nov., a marine bacterium of Gamma-proteobacteria isolated from the surface seawater of the South China Sea.</title>
        <authorList>
            <person name="Cheng H."/>
            <person name="Wu Y.-H."/>
            <person name="Xamxidin M."/>
            <person name="Xu X.-W."/>
        </authorList>
    </citation>
    <scope>NUCLEOTIDE SEQUENCE [LARGE SCALE GENOMIC DNA]</scope>
    <source>
        <strain evidence="1 2">NH169-3</strain>
    </source>
</reference>
<name>A0A2T1K7Z2_9GAMM</name>
<organism evidence="1 2">
    <name type="scientific">Marinobacter fuscus</name>
    <dbReference type="NCBI Taxonomy" id="2109942"/>
    <lineage>
        <taxon>Bacteria</taxon>
        <taxon>Pseudomonadati</taxon>
        <taxon>Pseudomonadota</taxon>
        <taxon>Gammaproteobacteria</taxon>
        <taxon>Pseudomonadales</taxon>
        <taxon>Marinobacteraceae</taxon>
        <taxon>Marinobacter</taxon>
    </lineage>
</organism>
<dbReference type="EMBL" id="PXNP01000097">
    <property type="protein sequence ID" value="PSF05652.1"/>
    <property type="molecule type" value="Genomic_DNA"/>
</dbReference>
<protein>
    <submittedName>
        <fullName evidence="1">Uncharacterized protein</fullName>
    </submittedName>
</protein>
<evidence type="ECO:0000313" key="2">
    <source>
        <dbReference type="Proteomes" id="UP000239866"/>
    </source>
</evidence>
<gene>
    <name evidence="1" type="ORF">C7H09_13400</name>
</gene>
<dbReference type="Proteomes" id="UP000239866">
    <property type="component" value="Unassembled WGS sequence"/>
</dbReference>
<comment type="caution">
    <text evidence="1">The sequence shown here is derived from an EMBL/GenBank/DDBJ whole genome shotgun (WGS) entry which is preliminary data.</text>
</comment>
<evidence type="ECO:0000313" key="1">
    <source>
        <dbReference type="EMBL" id="PSF05652.1"/>
    </source>
</evidence>
<accession>A0A2T1K7Z2</accession>